<accession>A0A286TTP0</accession>
<dbReference type="PROSITE" id="PS50005">
    <property type="entry name" value="TPR"/>
    <property type="match status" value="2"/>
</dbReference>
<name>A0A286TTP0_9BACT</name>
<organism evidence="4 5">
    <name type="scientific">Candidatus Scalindua japonica</name>
    <dbReference type="NCBI Taxonomy" id="1284222"/>
    <lineage>
        <taxon>Bacteria</taxon>
        <taxon>Pseudomonadati</taxon>
        <taxon>Planctomycetota</taxon>
        <taxon>Candidatus Brocadiia</taxon>
        <taxon>Candidatus Brocadiales</taxon>
        <taxon>Candidatus Scalinduaceae</taxon>
        <taxon>Candidatus Scalindua</taxon>
    </lineage>
</organism>
<feature type="coiled-coil region" evidence="2">
    <location>
        <begin position="31"/>
        <end position="58"/>
    </location>
</feature>
<dbReference type="InterPro" id="IPR044624">
    <property type="entry name" value="Mbb1-like"/>
</dbReference>
<protein>
    <submittedName>
        <fullName evidence="4">Uncharacterized protein</fullName>
    </submittedName>
</protein>
<keyword evidence="2" id="KW-0175">Coiled coil</keyword>
<dbReference type="GO" id="GO:0006397">
    <property type="term" value="P:mRNA processing"/>
    <property type="evidence" value="ECO:0007669"/>
    <property type="project" value="InterPro"/>
</dbReference>
<dbReference type="Proteomes" id="UP000218542">
    <property type="component" value="Unassembled WGS sequence"/>
</dbReference>
<dbReference type="PANTHER" id="PTHR44917:SF1">
    <property type="entry name" value="PROTEIN HIGH CHLOROPHYLL FLUORESCENT 107"/>
    <property type="match status" value="1"/>
</dbReference>
<feature type="repeat" description="TPR" evidence="1">
    <location>
        <begin position="412"/>
        <end position="445"/>
    </location>
</feature>
<dbReference type="EMBL" id="BAOS01000001">
    <property type="protein sequence ID" value="GAX59234.1"/>
    <property type="molecule type" value="Genomic_DNA"/>
</dbReference>
<dbReference type="SUPFAM" id="SSF48452">
    <property type="entry name" value="TPR-like"/>
    <property type="match status" value="1"/>
</dbReference>
<reference evidence="4 5" key="1">
    <citation type="journal article" date="2017" name="Environ. Microbiol. Rep.">
        <title>Genetic diversity of marine anaerobic ammonium-oxidizing bacteria as revealed by genomic and proteomic analyses of 'Candidatus Scalindua japonica'.</title>
        <authorList>
            <person name="Oshiki M."/>
            <person name="Mizuto K."/>
            <person name="Kimura Z."/>
            <person name="Kindaichi T."/>
            <person name="Satoh H."/>
            <person name="Okabe S."/>
        </authorList>
    </citation>
    <scope>NUCLEOTIDE SEQUENCE [LARGE SCALE GENOMIC DNA]</scope>
    <source>
        <strain evidence="5">husup-a2</strain>
    </source>
</reference>
<evidence type="ECO:0000256" key="3">
    <source>
        <dbReference type="SAM" id="MobiDB-lite"/>
    </source>
</evidence>
<sequence>MSRIAILGVALVTGGVFLFHLGQEVKNRLYNNHLHQSINEKSHEVEELTNNNNNALKSRDDNYQKVLLEKEAAIQQLTVRADTQKAAAEEYQKYISEKDSIINQLTEQVDKQKLTTEEYRKTLTEKDEAYHKLTEQLEKLNVVTEVYQKKLSEKEAIIHQLTARVDKQKGADIDKEGLSKRNTTINQHKSWFEKLLHKSEPRHVSSSEKESGKQDLKETEYDKEIAHARNLYKTGRYDDAYKIADNLRQKFPENGQAYLVLGTIEIHREHCDNGELLLNKAIKLGLTDRDKAWAFHNLGIASVRKKSYEKAEEFLVNAIELDSNMEKSKKALLFLQGYLQRKSLIIKARSLCKMGKYDDAYRIADDLRQKYPEDGLPYFILGTIEMQNEHYDKGEDLLNKAVKMDQSDEDRAWAFHSLGISSARKNNIEKAREYLVKAVELNPGMTESRKALKLLDDLD</sequence>
<keyword evidence="1" id="KW-0802">TPR repeat</keyword>
<dbReference type="InterPro" id="IPR011990">
    <property type="entry name" value="TPR-like_helical_dom_sf"/>
</dbReference>
<keyword evidence="5" id="KW-1185">Reference proteome</keyword>
<dbReference type="OrthoDB" id="9769030at2"/>
<gene>
    <name evidence="4" type="ORF">SCALIN_C01_0165</name>
</gene>
<dbReference type="AlphaFoldDB" id="A0A286TTP0"/>
<dbReference type="PANTHER" id="PTHR44917">
    <property type="entry name" value="PROTEIN HIGH CHLOROPHYLL FLUORESCENT 107"/>
    <property type="match status" value="1"/>
</dbReference>
<feature type="region of interest" description="Disordered" evidence="3">
    <location>
        <begin position="197"/>
        <end position="218"/>
    </location>
</feature>
<dbReference type="SMART" id="SM00028">
    <property type="entry name" value="TPR"/>
    <property type="match status" value="4"/>
</dbReference>
<dbReference type="Pfam" id="PF13181">
    <property type="entry name" value="TPR_8"/>
    <property type="match status" value="2"/>
</dbReference>
<evidence type="ECO:0000313" key="5">
    <source>
        <dbReference type="Proteomes" id="UP000218542"/>
    </source>
</evidence>
<evidence type="ECO:0000313" key="4">
    <source>
        <dbReference type="EMBL" id="GAX59234.1"/>
    </source>
</evidence>
<dbReference type="GO" id="GO:0003729">
    <property type="term" value="F:mRNA binding"/>
    <property type="evidence" value="ECO:0007669"/>
    <property type="project" value="InterPro"/>
</dbReference>
<comment type="caution">
    <text evidence="4">The sequence shown here is derived from an EMBL/GenBank/DDBJ whole genome shotgun (WGS) entry which is preliminary data.</text>
</comment>
<dbReference type="Pfam" id="PF13432">
    <property type="entry name" value="TPR_16"/>
    <property type="match status" value="2"/>
</dbReference>
<dbReference type="InterPro" id="IPR019734">
    <property type="entry name" value="TPR_rpt"/>
</dbReference>
<proteinExistence type="predicted"/>
<evidence type="ECO:0000256" key="1">
    <source>
        <dbReference type="PROSITE-ProRule" id="PRU00339"/>
    </source>
</evidence>
<feature type="repeat" description="TPR" evidence="1">
    <location>
        <begin position="292"/>
        <end position="325"/>
    </location>
</feature>
<dbReference type="Gene3D" id="1.25.40.10">
    <property type="entry name" value="Tetratricopeptide repeat domain"/>
    <property type="match status" value="2"/>
</dbReference>
<dbReference type="RefSeq" id="WP_096892369.1">
    <property type="nucleotide sequence ID" value="NZ_BAOS01000001.1"/>
</dbReference>
<evidence type="ECO:0000256" key="2">
    <source>
        <dbReference type="SAM" id="Coils"/>
    </source>
</evidence>